<comment type="subcellular location">
    <subcellularLocation>
        <location evidence="1">Membrane</location>
        <topology evidence="1">Multi-pass membrane protein</topology>
    </subcellularLocation>
</comment>
<feature type="transmembrane region" description="Helical" evidence="5">
    <location>
        <begin position="181"/>
        <end position="207"/>
    </location>
</feature>
<name>A0A9P3ULP7_LYOSH</name>
<proteinExistence type="predicted"/>
<dbReference type="Proteomes" id="UP001063166">
    <property type="component" value="Unassembled WGS sequence"/>
</dbReference>
<dbReference type="OrthoDB" id="3359595at2759"/>
<keyword evidence="6" id="KW-0732">Signal</keyword>
<reference evidence="8" key="1">
    <citation type="submission" date="2022-07" db="EMBL/GenBank/DDBJ databases">
        <title>The genome of Lyophyllum shimeji provides insight into the initial evolution of ectomycorrhizal fungal genome.</title>
        <authorList>
            <person name="Kobayashi Y."/>
            <person name="Shibata T."/>
            <person name="Hirakawa H."/>
            <person name="Shigenobu S."/>
            <person name="Nishiyama T."/>
            <person name="Yamada A."/>
            <person name="Hasebe M."/>
            <person name="Kawaguchi M."/>
        </authorList>
    </citation>
    <scope>NUCLEOTIDE SEQUENCE</scope>
    <source>
        <strain evidence="8">AT787</strain>
    </source>
</reference>
<feature type="signal peptide" evidence="6">
    <location>
        <begin position="1"/>
        <end position="24"/>
    </location>
</feature>
<evidence type="ECO:0000256" key="1">
    <source>
        <dbReference type="ARBA" id="ARBA00004141"/>
    </source>
</evidence>
<evidence type="ECO:0000313" key="8">
    <source>
        <dbReference type="EMBL" id="GLB37853.1"/>
    </source>
</evidence>
<evidence type="ECO:0000256" key="5">
    <source>
        <dbReference type="SAM" id="Phobius"/>
    </source>
</evidence>
<gene>
    <name evidence="8" type="ORF">LshimejAT787_0409040</name>
</gene>
<dbReference type="InterPro" id="IPR025256">
    <property type="entry name" value="TM7S3/TM198-like_dom"/>
</dbReference>
<sequence length="325" mass="34161">MAAAAVRLSLLFWIILSLLGPTAAAPPILPSIALVRRAKFIINNATGTPEVFSPDSQQIIPQGTATDAGGTGFNAAALIWLAFCFVVGTPLALAGIRGWRFTTGAGIGLSAAVCSWAAFINSASNVSIPDAVLSAIVIAFFFLGFVLGLFEIGRIAGMATLGVTGGLAFGIRIMIVKEGLLISGLAAFPADWVLTAFLGMLGGLLIVSEATRRAGILFGSASDGTFLVFLGVDLIINRQAGMSRGLRFLFDRNASHVRDIIIAGYKPPLSTQILLAVSLALTPALAYAQHRIFKHPFSRKPRPTSDIGPLDSDVENETCESRFSL</sequence>
<keyword evidence="2 5" id="KW-0812">Transmembrane</keyword>
<dbReference type="EMBL" id="BRPK01000004">
    <property type="protein sequence ID" value="GLB37853.1"/>
    <property type="molecule type" value="Genomic_DNA"/>
</dbReference>
<evidence type="ECO:0000313" key="9">
    <source>
        <dbReference type="Proteomes" id="UP001063166"/>
    </source>
</evidence>
<evidence type="ECO:0000256" key="3">
    <source>
        <dbReference type="ARBA" id="ARBA00022989"/>
    </source>
</evidence>
<evidence type="ECO:0000256" key="4">
    <source>
        <dbReference type="ARBA" id="ARBA00023136"/>
    </source>
</evidence>
<dbReference type="GO" id="GO:0016020">
    <property type="term" value="C:membrane"/>
    <property type="evidence" value="ECO:0007669"/>
    <property type="project" value="UniProtKB-SubCell"/>
</dbReference>
<evidence type="ECO:0000256" key="2">
    <source>
        <dbReference type="ARBA" id="ARBA00022692"/>
    </source>
</evidence>
<evidence type="ECO:0000256" key="6">
    <source>
        <dbReference type="SAM" id="SignalP"/>
    </source>
</evidence>
<dbReference type="AlphaFoldDB" id="A0A9P3ULP7"/>
<keyword evidence="4 5" id="KW-0472">Membrane</keyword>
<dbReference type="Pfam" id="PF13886">
    <property type="entry name" value="TM7S3_TM198"/>
    <property type="match status" value="1"/>
</dbReference>
<protein>
    <recommendedName>
        <fullName evidence="7">TM7S3/TM198-like domain-containing protein</fullName>
    </recommendedName>
</protein>
<comment type="caution">
    <text evidence="8">The sequence shown here is derived from an EMBL/GenBank/DDBJ whole genome shotgun (WGS) entry which is preliminary data.</text>
</comment>
<feature type="chain" id="PRO_5040429097" description="TM7S3/TM198-like domain-containing protein" evidence="6">
    <location>
        <begin position="25"/>
        <end position="325"/>
    </location>
</feature>
<organism evidence="8 9">
    <name type="scientific">Lyophyllum shimeji</name>
    <name type="common">Hon-shimeji</name>
    <name type="synonym">Tricholoma shimeji</name>
    <dbReference type="NCBI Taxonomy" id="47721"/>
    <lineage>
        <taxon>Eukaryota</taxon>
        <taxon>Fungi</taxon>
        <taxon>Dikarya</taxon>
        <taxon>Basidiomycota</taxon>
        <taxon>Agaricomycotina</taxon>
        <taxon>Agaricomycetes</taxon>
        <taxon>Agaricomycetidae</taxon>
        <taxon>Agaricales</taxon>
        <taxon>Tricholomatineae</taxon>
        <taxon>Lyophyllaceae</taxon>
        <taxon>Lyophyllum</taxon>
    </lineage>
</organism>
<feature type="domain" description="TM7S3/TM198-like" evidence="7">
    <location>
        <begin position="82"/>
        <end position="289"/>
    </location>
</feature>
<feature type="transmembrane region" description="Helical" evidence="5">
    <location>
        <begin position="131"/>
        <end position="150"/>
    </location>
</feature>
<keyword evidence="3 5" id="KW-1133">Transmembrane helix</keyword>
<evidence type="ECO:0000259" key="7">
    <source>
        <dbReference type="Pfam" id="PF13886"/>
    </source>
</evidence>
<feature type="transmembrane region" description="Helical" evidence="5">
    <location>
        <begin position="75"/>
        <end position="94"/>
    </location>
</feature>
<feature type="transmembrane region" description="Helical" evidence="5">
    <location>
        <begin position="155"/>
        <end position="175"/>
    </location>
</feature>
<keyword evidence="9" id="KW-1185">Reference proteome</keyword>
<feature type="transmembrane region" description="Helical" evidence="5">
    <location>
        <begin position="214"/>
        <end position="236"/>
    </location>
</feature>
<accession>A0A9P3ULP7</accession>
<feature type="transmembrane region" description="Helical" evidence="5">
    <location>
        <begin position="101"/>
        <end position="119"/>
    </location>
</feature>